<feature type="domain" description="DinB-like" evidence="1">
    <location>
        <begin position="29"/>
        <end position="158"/>
    </location>
</feature>
<dbReference type="Pfam" id="PF12867">
    <property type="entry name" value="DinB_2"/>
    <property type="match status" value="1"/>
</dbReference>
<dbReference type="SUPFAM" id="SSF109854">
    <property type="entry name" value="DinB/YfiT-like putative metalloenzymes"/>
    <property type="match status" value="1"/>
</dbReference>
<dbReference type="RefSeq" id="WP_107830377.1">
    <property type="nucleotide sequence ID" value="NZ_CP160205.1"/>
</dbReference>
<name>A0A2T5J675_9SPHI</name>
<keyword evidence="3" id="KW-1185">Reference proteome</keyword>
<proteinExistence type="predicted"/>
<comment type="caution">
    <text evidence="2">The sequence shown here is derived from an EMBL/GenBank/DDBJ whole genome shotgun (WGS) entry which is preliminary data.</text>
</comment>
<dbReference type="EMBL" id="QAOQ01000007">
    <property type="protein sequence ID" value="PTQ94033.1"/>
    <property type="molecule type" value="Genomic_DNA"/>
</dbReference>
<evidence type="ECO:0000313" key="2">
    <source>
        <dbReference type="EMBL" id="PTQ94033.1"/>
    </source>
</evidence>
<dbReference type="AlphaFoldDB" id="A0A2T5J675"/>
<organism evidence="2 3">
    <name type="scientific">Mucilaginibacter yixingensis</name>
    <dbReference type="NCBI Taxonomy" id="1295612"/>
    <lineage>
        <taxon>Bacteria</taxon>
        <taxon>Pseudomonadati</taxon>
        <taxon>Bacteroidota</taxon>
        <taxon>Sphingobacteriia</taxon>
        <taxon>Sphingobacteriales</taxon>
        <taxon>Sphingobacteriaceae</taxon>
        <taxon>Mucilaginibacter</taxon>
    </lineage>
</organism>
<evidence type="ECO:0000313" key="3">
    <source>
        <dbReference type="Proteomes" id="UP000244168"/>
    </source>
</evidence>
<dbReference type="InterPro" id="IPR024775">
    <property type="entry name" value="DinB-like"/>
</dbReference>
<reference evidence="2 3" key="1">
    <citation type="submission" date="2018-04" db="EMBL/GenBank/DDBJ databases">
        <title>Genomic Encyclopedia of Archaeal and Bacterial Type Strains, Phase II (KMG-II): from individual species to whole genera.</title>
        <authorList>
            <person name="Goeker M."/>
        </authorList>
    </citation>
    <scope>NUCLEOTIDE SEQUENCE [LARGE SCALE GENOMIC DNA]</scope>
    <source>
        <strain evidence="2 3">DSM 26809</strain>
    </source>
</reference>
<gene>
    <name evidence="2" type="ORF">C8P68_10796</name>
</gene>
<dbReference type="Proteomes" id="UP000244168">
    <property type="component" value="Unassembled WGS sequence"/>
</dbReference>
<accession>A0A2T5J675</accession>
<dbReference type="Gene3D" id="1.20.120.450">
    <property type="entry name" value="dinb family like domain"/>
    <property type="match status" value="1"/>
</dbReference>
<protein>
    <submittedName>
        <fullName evidence="2">DinB family protein</fullName>
    </submittedName>
</protein>
<sequence>MENTTKQEVWLRGSLPEVPALLQPVAHALLQAREEINAMLRDFPKEKLWEKVAGMASVGFHLQHMRGVMDRLTTYADGRLLSEDQLQYLRSEGSPTDNLAGLLQAFNLQVDKAIVVLKSTDENTLTEPRGVGRAQLPSTVIGLLVHMAEHTMRHTGQLLVTVKVLNPS</sequence>
<dbReference type="InterPro" id="IPR034660">
    <property type="entry name" value="DinB/YfiT-like"/>
</dbReference>
<evidence type="ECO:0000259" key="1">
    <source>
        <dbReference type="Pfam" id="PF12867"/>
    </source>
</evidence>
<dbReference type="OrthoDB" id="1439983at2"/>